<reference evidence="1" key="2">
    <citation type="journal article" date="2013" name="J. Bacteriol.">
        <title>Large linear plasmids of Borrelia species that cause relapsing fever.</title>
        <authorList>
            <person name="Miller S.C."/>
            <person name="Porcella S.F."/>
            <person name="Raffel S.J."/>
            <person name="Schwan T.G."/>
            <person name="Barbour A.G."/>
        </authorList>
    </citation>
    <scope>NUCLEOTIDE SEQUENCE</scope>
    <source>
        <strain evidence="1">91E135</strain>
        <plasmid evidence="1">lp150</plasmid>
    </source>
</reference>
<dbReference type="EMBL" id="HM008710">
    <property type="protein sequence ID" value="ADN26474.1"/>
    <property type="molecule type" value="Genomic_DNA"/>
</dbReference>
<reference evidence="1" key="3">
    <citation type="submission" date="2015-06" db="EMBL/GenBank/DDBJ databases">
        <authorList>
            <person name="Hoefler B.C."/>
            <person name="Straight P.D."/>
        </authorList>
    </citation>
    <scope>NUCLEOTIDE SEQUENCE</scope>
    <source>
        <strain evidence="1">91E135</strain>
        <plasmid evidence="1">lp150</plasmid>
    </source>
</reference>
<dbReference type="AlphaFoldDB" id="T1ECL0"/>
<accession>T1ECL0</accession>
<organism evidence="1">
    <name type="scientific">Borrelia turicatae (strain 91E135)</name>
    <dbReference type="NCBI Taxonomy" id="314724"/>
    <lineage>
        <taxon>Bacteria</taxon>
        <taxon>Pseudomonadati</taxon>
        <taxon>Spirochaetota</taxon>
        <taxon>Spirochaetia</taxon>
        <taxon>Spirochaetales</taxon>
        <taxon>Borreliaceae</taxon>
        <taxon>Borrelia</taxon>
    </lineage>
</organism>
<name>T1ECL0_BORT9</name>
<sequence>MSFTLLFSFSLYMPKSMIKFVSFRYFFSFLHENFVKMFCDFDNKKVIKKF</sequence>
<proteinExistence type="predicted"/>
<evidence type="ECO:0000313" key="1">
    <source>
        <dbReference type="EMBL" id="ADN26474.1"/>
    </source>
</evidence>
<geneLocation type="plasmid" evidence="1">
    <name>lp150</name>
</geneLocation>
<gene>
    <name evidence="1" type="ORF">BTA046</name>
</gene>
<reference evidence="1" key="1">
    <citation type="submission" date="2012-01" db="EMBL/GenBank/DDBJ databases">
        <authorList>
            <person name="Campeau S.A."/>
            <person name="Porcella S.F."/>
            <person name="Schwan T.G."/>
            <person name="Barbour A.G."/>
        </authorList>
    </citation>
    <scope>NUCLEOTIDE SEQUENCE</scope>
    <source>
        <strain evidence="1">91E135</strain>
        <plasmid evidence="1">lp150</plasmid>
    </source>
</reference>
<protein>
    <submittedName>
        <fullName evidence="1">Uncharacterized protein</fullName>
    </submittedName>
</protein>
<keyword evidence="1" id="KW-0614">Plasmid</keyword>